<reference evidence="1 2" key="1">
    <citation type="submission" date="2020-02" db="EMBL/GenBank/DDBJ databases">
        <title>Comparative genome analysis reveals the metabolism and evolution of the thermophilic archaeal genus Metallosphaera.</title>
        <authorList>
            <person name="Jiang C."/>
        </authorList>
    </citation>
    <scope>NUCLEOTIDE SEQUENCE [LARGE SCALE GENOMIC DNA]</scope>
    <source>
        <strain evidence="1 2">Ric-A</strain>
    </source>
</reference>
<dbReference type="KEGG" id="mten:GWK48_08035"/>
<evidence type="ECO:0000313" key="1">
    <source>
        <dbReference type="EMBL" id="QKR00331.1"/>
    </source>
</evidence>
<protein>
    <submittedName>
        <fullName evidence="1">Uncharacterized protein</fullName>
    </submittedName>
</protein>
<gene>
    <name evidence="1" type="ORF">GWK48_08035</name>
</gene>
<keyword evidence="2" id="KW-1185">Reference proteome</keyword>
<dbReference type="EMBL" id="CP049074">
    <property type="protein sequence ID" value="QKR00331.1"/>
    <property type="molecule type" value="Genomic_DNA"/>
</dbReference>
<name>A0A6N0NYV5_9CREN</name>
<dbReference type="Proteomes" id="UP000509301">
    <property type="component" value="Chromosome"/>
</dbReference>
<evidence type="ECO:0000313" key="2">
    <source>
        <dbReference type="Proteomes" id="UP000509301"/>
    </source>
</evidence>
<dbReference type="GeneID" id="55641888"/>
<sequence length="210" mass="24465">MKRSFEEELRNFMGRFEGEDPRLRDIYRRVASLRTMNSHHAMMEIVVANYLLSEGRSVFVEEELDGKILDIYSPEPGDVMGVEVETGYVPAEFSHAPEEYLMARFSTKIARYGPLVDRFYIAISSYLLPMIPGELLKSPEDRDTDRLKNLVRLIRKFNGSPEIDVKGLTRAKLDGIMMVDLSRVQVYHLDLQDVRSLTRILRRHTGRRRR</sequence>
<proteinExistence type="predicted"/>
<dbReference type="OrthoDB" id="34756at2157"/>
<dbReference type="RefSeq" id="WP_174631216.1">
    <property type="nucleotide sequence ID" value="NZ_CP049074.1"/>
</dbReference>
<organism evidence="1 2">
    <name type="scientific">Metallosphaera tengchongensis</name>
    <dbReference type="NCBI Taxonomy" id="1532350"/>
    <lineage>
        <taxon>Archaea</taxon>
        <taxon>Thermoproteota</taxon>
        <taxon>Thermoprotei</taxon>
        <taxon>Sulfolobales</taxon>
        <taxon>Sulfolobaceae</taxon>
        <taxon>Metallosphaera</taxon>
    </lineage>
</organism>
<accession>A0A6N0NYV5</accession>
<dbReference type="AlphaFoldDB" id="A0A6N0NYV5"/>